<reference evidence="4 5" key="1">
    <citation type="submission" date="2023-12" db="EMBL/GenBank/DDBJ databases">
        <title>Novel species of the genus Arcicella isolated from rivers.</title>
        <authorList>
            <person name="Lu H."/>
        </authorList>
    </citation>
    <scope>NUCLEOTIDE SEQUENCE [LARGE SCALE GENOMIC DNA]</scope>
    <source>
        <strain evidence="4 5">DC2W</strain>
    </source>
</reference>
<dbReference type="Gene3D" id="1.10.357.10">
    <property type="entry name" value="Tetracycline Repressor, domain 2"/>
    <property type="match status" value="1"/>
</dbReference>
<comment type="caution">
    <text evidence="4">The sequence shown here is derived from an EMBL/GenBank/DDBJ whole genome shotgun (WGS) entry which is preliminary data.</text>
</comment>
<dbReference type="RefSeq" id="WP_323327751.1">
    <property type="nucleotide sequence ID" value="NZ_JAYGIL010000007.1"/>
</dbReference>
<protein>
    <submittedName>
        <fullName evidence="4">TetR/AcrR family transcriptional regulator</fullName>
    </submittedName>
</protein>
<dbReference type="Proteomes" id="UP001303899">
    <property type="component" value="Unassembled WGS sequence"/>
</dbReference>
<dbReference type="InterPro" id="IPR009057">
    <property type="entry name" value="Homeodomain-like_sf"/>
</dbReference>
<keyword evidence="5" id="KW-1185">Reference proteome</keyword>
<keyword evidence="1" id="KW-0238">DNA-binding</keyword>
<organism evidence="4 5">
    <name type="scientific">Arcicella gelida</name>
    <dbReference type="NCBI Taxonomy" id="2984195"/>
    <lineage>
        <taxon>Bacteria</taxon>
        <taxon>Pseudomonadati</taxon>
        <taxon>Bacteroidota</taxon>
        <taxon>Cytophagia</taxon>
        <taxon>Cytophagales</taxon>
        <taxon>Flectobacillaceae</taxon>
        <taxon>Arcicella</taxon>
    </lineage>
</organism>
<feature type="region of interest" description="Disordered" evidence="2">
    <location>
        <begin position="1"/>
        <end position="25"/>
    </location>
</feature>
<gene>
    <name evidence="4" type="ORF">VB776_07865</name>
</gene>
<dbReference type="SUPFAM" id="SSF46689">
    <property type="entry name" value="Homeodomain-like"/>
    <property type="match status" value="1"/>
</dbReference>
<evidence type="ECO:0000313" key="4">
    <source>
        <dbReference type="EMBL" id="MEA5402826.1"/>
    </source>
</evidence>
<evidence type="ECO:0000313" key="5">
    <source>
        <dbReference type="Proteomes" id="UP001303899"/>
    </source>
</evidence>
<dbReference type="Pfam" id="PF00440">
    <property type="entry name" value="TetR_N"/>
    <property type="match status" value="1"/>
</dbReference>
<evidence type="ECO:0000256" key="2">
    <source>
        <dbReference type="SAM" id="MobiDB-lite"/>
    </source>
</evidence>
<proteinExistence type="predicted"/>
<dbReference type="InterPro" id="IPR001647">
    <property type="entry name" value="HTH_TetR"/>
</dbReference>
<feature type="domain" description="HTH tetR-type" evidence="3">
    <location>
        <begin position="41"/>
        <end position="78"/>
    </location>
</feature>
<feature type="compositionally biased region" description="Basic and acidic residues" evidence="2">
    <location>
        <begin position="1"/>
        <end position="17"/>
    </location>
</feature>
<evidence type="ECO:0000259" key="3">
    <source>
        <dbReference type="Pfam" id="PF00440"/>
    </source>
</evidence>
<sequence>MGKQKNTDSEQKSEKSRKVTAGPIREKARSITRLVAAVGGVIQKKGYTGLTGPNIAQEAGLDKKLIWTYFGSIDNLVETYILQRDFWNMADQKIISELLKNPENIGKKDITALLHGQLERMMKDKVLQRIIHWEIGEKNKTLRKVADEREKIGEHLFEIIEPDFTDTGVDIRAKLALQIAGIYYLVLHAKYNGSLFCGIDINKATDLERLQKAIQDNVNAMYDEAKVNK</sequence>
<name>A0ABU5S2Z6_9BACT</name>
<dbReference type="EMBL" id="JAYGIL010000007">
    <property type="protein sequence ID" value="MEA5402826.1"/>
    <property type="molecule type" value="Genomic_DNA"/>
</dbReference>
<accession>A0ABU5S2Z6</accession>
<evidence type="ECO:0000256" key="1">
    <source>
        <dbReference type="ARBA" id="ARBA00023125"/>
    </source>
</evidence>